<accession>A0AAJ5X7V7</accession>
<feature type="chain" id="PRO_5042584776" description="Outer membrane assembly lipoprotein YfiO" evidence="1">
    <location>
        <begin position="23"/>
        <end position="723"/>
    </location>
</feature>
<dbReference type="AlphaFoldDB" id="A0AAJ5X7V7"/>
<dbReference type="KEGG" id="acob:P0Y56_14540"/>
<evidence type="ECO:0000313" key="2">
    <source>
        <dbReference type="EMBL" id="WEK46217.1"/>
    </source>
</evidence>
<evidence type="ECO:0008006" key="4">
    <source>
        <dbReference type="Google" id="ProtNLM"/>
    </source>
</evidence>
<evidence type="ECO:0000256" key="1">
    <source>
        <dbReference type="SAM" id="SignalP"/>
    </source>
</evidence>
<feature type="signal peptide" evidence="1">
    <location>
        <begin position="1"/>
        <end position="22"/>
    </location>
</feature>
<sequence length="723" mass="78043">MAGVVKRLAIAALMVAASWAFGGPAAASGDFSCSPSWTLTARDLDCGSSLVISPGADSRVNLALLLRDRAGLASKPGTYPTPEWDYSFGHNFVDWSIFSSAAYPRAEQADNAYFGSRCVSLKGGDAAFRAAVAANRKLLPDERDKLVAARDQLAPICAGSAPGYYVTEPEKDPAPRVAPAWPVDVRSKAGQEFVAYLVSAAAFYGEDWDGARKGFAGIATSADPWLKETAKYMAARVDLNAAQAMSFDEWGSFDQGKTDHAAAARAGQALAAYLSAYPKGSYAASARGLQRRVYWLQGDLASLADAYEAMLDASVPGSTAESELIEEVDNKLLSATGIEPAIDTPLLLATYDLMRMRPHDAEYAEHQPGVLDEAELAAQEPAFKGRAELFQFLHANYSFYVKSDARDVLLRIADNSVSTTHSALDFSRQILRGQALAQLKDPGEEAFWRRLIGGSTGLYQRPAAELGLALLWERSGRLPLVFAPDSPVQDSMIRKLLIEKVAGPDILRAEARSAARPKAERDLALLTLLYKQLRRGQYAAFVGDVKLVPAGANTDAGLWNLTGGESVPVGLFTAGKFTDTYACPALGATAAALAANPKDVKGRLCLGEFYRLNGFDDFIEFEQFDPNDYSKPAPQGTLGSGKTLFPGSETPRAAFYASIMADPAAPAPEKAYAYYRAIRCYAPSGNNTCGGADVDESQRKAWFAALKRQYPNTRWAKELQYYW</sequence>
<keyword evidence="1" id="KW-0732">Signal</keyword>
<evidence type="ECO:0000313" key="3">
    <source>
        <dbReference type="Proteomes" id="UP001218362"/>
    </source>
</evidence>
<reference evidence="2" key="1">
    <citation type="submission" date="2023-03" db="EMBL/GenBank/DDBJ databases">
        <title>Andean soil-derived lignocellulolytic bacterial consortium as a source of novel taxa and putative plastic-active enzymes.</title>
        <authorList>
            <person name="Diaz-Garcia L."/>
            <person name="Chuvochina M."/>
            <person name="Feuerriegel G."/>
            <person name="Bunk B."/>
            <person name="Sproer C."/>
            <person name="Streit W.R."/>
            <person name="Rodriguez L.M."/>
            <person name="Overmann J."/>
            <person name="Jimenez D.J."/>
        </authorList>
    </citation>
    <scope>NUCLEOTIDE SEQUENCE</scope>
    <source>
        <strain evidence="2">MAG 26</strain>
    </source>
</reference>
<gene>
    <name evidence="2" type="ORF">P0Y56_14540</name>
</gene>
<dbReference type="EMBL" id="CP119316">
    <property type="protein sequence ID" value="WEK46217.1"/>
    <property type="molecule type" value="Genomic_DNA"/>
</dbReference>
<proteinExistence type="predicted"/>
<protein>
    <recommendedName>
        <fullName evidence="4">Outer membrane assembly lipoprotein YfiO</fullName>
    </recommendedName>
</protein>
<organism evidence="2 3">
    <name type="scientific">Candidatus Andeanibacterium colombiense</name>
    <dbReference type="NCBI Taxonomy" id="3121345"/>
    <lineage>
        <taxon>Bacteria</taxon>
        <taxon>Pseudomonadati</taxon>
        <taxon>Pseudomonadota</taxon>
        <taxon>Alphaproteobacteria</taxon>
        <taxon>Sphingomonadales</taxon>
        <taxon>Sphingomonadaceae</taxon>
        <taxon>Candidatus Andeanibacterium</taxon>
    </lineage>
</organism>
<name>A0AAJ5X7V7_9SPHN</name>
<dbReference type="Proteomes" id="UP001218362">
    <property type="component" value="Chromosome"/>
</dbReference>